<dbReference type="Gene3D" id="2.30.30.180">
    <property type="entry name" value="Ribosome maturation factor RimP, C-terminal domain"/>
    <property type="match status" value="1"/>
</dbReference>
<dbReference type="InterPro" id="IPR003728">
    <property type="entry name" value="Ribosome_maturation_RimP"/>
</dbReference>
<dbReference type="RefSeq" id="WP_096862747.1">
    <property type="nucleotide sequence ID" value="NZ_CP023668.1"/>
</dbReference>
<gene>
    <name evidence="1" type="primary">rimP</name>
    <name evidence="2" type="ORF">CP520_01650</name>
</gene>
<dbReference type="Proteomes" id="UP000232227">
    <property type="component" value="Chromosome"/>
</dbReference>
<evidence type="ECO:0000256" key="1">
    <source>
        <dbReference type="HAMAP-Rule" id="MF_01077"/>
    </source>
</evidence>
<keyword evidence="3" id="KW-1185">Reference proteome</keyword>
<dbReference type="HAMAP" id="MF_01077">
    <property type="entry name" value="RimP"/>
    <property type="match status" value="1"/>
</dbReference>
<sequence length="165" mass="18992">MIDIKQIEPEIKKAIQPSLDELNLNVYEINIVNDLEDNTLQILVEDKTDPQKPMDFDLIVGLTEKVSQALDGLNNLFPENYFLEVASAGIEKQIRSEAELQKAIGSYVHVEFNEPEKGIDSFDGEISSWNPETDEYEFNFFVKGAPKKRKAKFDDIRFIRYAVKF</sequence>
<comment type="subcellular location">
    <subcellularLocation>
        <location evidence="1">Cytoplasm</location>
    </subcellularLocation>
</comment>
<dbReference type="InterPro" id="IPR036847">
    <property type="entry name" value="RimP_C_sf"/>
</dbReference>
<dbReference type="GO" id="GO:0000028">
    <property type="term" value="P:ribosomal small subunit assembly"/>
    <property type="evidence" value="ECO:0007669"/>
    <property type="project" value="TreeGrafter"/>
</dbReference>
<keyword evidence="1" id="KW-0690">Ribosome biogenesis</keyword>
<dbReference type="GO" id="GO:0005829">
    <property type="term" value="C:cytosol"/>
    <property type="evidence" value="ECO:0007669"/>
    <property type="project" value="TreeGrafter"/>
</dbReference>
<proteinExistence type="inferred from homology"/>
<accession>A0A291IRN4</accession>
<dbReference type="InterPro" id="IPR028989">
    <property type="entry name" value="RimP_N"/>
</dbReference>
<comment type="similarity">
    <text evidence="1">Belongs to the RimP family.</text>
</comment>
<keyword evidence="1" id="KW-0963">Cytoplasm</keyword>
<organism evidence="2 3">
    <name type="scientific">Mesoplasma lactucae ATCC 49193</name>
    <dbReference type="NCBI Taxonomy" id="81460"/>
    <lineage>
        <taxon>Bacteria</taxon>
        <taxon>Bacillati</taxon>
        <taxon>Mycoplasmatota</taxon>
        <taxon>Mollicutes</taxon>
        <taxon>Entomoplasmatales</taxon>
        <taxon>Entomoplasmataceae</taxon>
        <taxon>Mesoplasma</taxon>
    </lineage>
</organism>
<dbReference type="PANTHER" id="PTHR33867">
    <property type="entry name" value="RIBOSOME MATURATION FACTOR RIMP"/>
    <property type="match status" value="1"/>
</dbReference>
<dbReference type="Gene3D" id="3.30.300.70">
    <property type="entry name" value="RimP-like superfamily, N-terminal"/>
    <property type="match status" value="1"/>
</dbReference>
<dbReference type="GO" id="GO:0006412">
    <property type="term" value="P:translation"/>
    <property type="evidence" value="ECO:0007669"/>
    <property type="project" value="TreeGrafter"/>
</dbReference>
<dbReference type="SUPFAM" id="SSF75420">
    <property type="entry name" value="YhbC-like, N-terminal domain"/>
    <property type="match status" value="1"/>
</dbReference>
<evidence type="ECO:0000313" key="3">
    <source>
        <dbReference type="Proteomes" id="UP000232227"/>
    </source>
</evidence>
<dbReference type="AlphaFoldDB" id="A0A291IRN4"/>
<protein>
    <recommendedName>
        <fullName evidence="1">Ribosome maturation factor RimP</fullName>
    </recommendedName>
</protein>
<comment type="function">
    <text evidence="1">Required for maturation of 30S ribosomal subunits.</text>
</comment>
<dbReference type="OrthoDB" id="398614at2"/>
<dbReference type="SUPFAM" id="SSF74942">
    <property type="entry name" value="YhbC-like, C-terminal domain"/>
    <property type="match status" value="1"/>
</dbReference>
<dbReference type="Pfam" id="PF02576">
    <property type="entry name" value="RimP_N"/>
    <property type="match status" value="1"/>
</dbReference>
<name>A0A291IRN4_9MOLU</name>
<dbReference type="PANTHER" id="PTHR33867:SF1">
    <property type="entry name" value="RIBOSOME MATURATION FACTOR RIMP"/>
    <property type="match status" value="1"/>
</dbReference>
<dbReference type="KEGG" id="mlac:CP520_01650"/>
<reference evidence="2 3" key="1">
    <citation type="submission" date="2017-09" db="EMBL/GenBank/DDBJ databases">
        <title>SPAdes assembly of the Mesoplasma lactucae genome.</title>
        <authorList>
            <person name="Knight T.F."/>
            <person name="Rubinstein R."/>
            <person name="Citino T."/>
        </authorList>
    </citation>
    <scope>NUCLEOTIDE SEQUENCE [LARGE SCALE GENOMIC DNA]</scope>
    <source>
        <strain evidence="2 3">831-C4</strain>
    </source>
</reference>
<evidence type="ECO:0000313" key="2">
    <source>
        <dbReference type="EMBL" id="ATG97459.1"/>
    </source>
</evidence>
<dbReference type="EMBL" id="CP023668">
    <property type="protein sequence ID" value="ATG97459.1"/>
    <property type="molecule type" value="Genomic_DNA"/>
</dbReference>
<dbReference type="InterPro" id="IPR035956">
    <property type="entry name" value="RimP_N_sf"/>
</dbReference>